<evidence type="ECO:0000256" key="7">
    <source>
        <dbReference type="ARBA" id="ARBA00023209"/>
    </source>
</evidence>
<dbReference type="InterPro" id="IPR003817">
    <property type="entry name" value="PS_Dcarbxylase"/>
</dbReference>
<keyword evidence="11" id="KW-1133">Transmembrane helix</keyword>
<evidence type="ECO:0000256" key="2">
    <source>
        <dbReference type="ARBA" id="ARBA00022516"/>
    </source>
</evidence>
<feature type="transmembrane region" description="Helical" evidence="11">
    <location>
        <begin position="34"/>
        <end position="51"/>
    </location>
</feature>
<dbReference type="NCBIfam" id="NF003685">
    <property type="entry name" value="PRK05305.2-5"/>
    <property type="match status" value="1"/>
</dbReference>
<accession>A0A3B1C774</accession>
<dbReference type="AlphaFoldDB" id="A0A3B1C774"/>
<evidence type="ECO:0000256" key="11">
    <source>
        <dbReference type="SAM" id="Phobius"/>
    </source>
</evidence>
<proteinExistence type="inferred from homology"/>
<dbReference type="GO" id="GO:0004609">
    <property type="term" value="F:phosphatidylserine decarboxylase activity"/>
    <property type="evidence" value="ECO:0007669"/>
    <property type="project" value="UniProtKB-EC"/>
</dbReference>
<feature type="transmembrane region" description="Helical" evidence="11">
    <location>
        <begin position="7"/>
        <end position="28"/>
    </location>
</feature>
<evidence type="ECO:0000256" key="4">
    <source>
        <dbReference type="ARBA" id="ARBA00023098"/>
    </source>
</evidence>
<evidence type="ECO:0000256" key="5">
    <source>
        <dbReference type="ARBA" id="ARBA00023136"/>
    </source>
</evidence>
<evidence type="ECO:0000256" key="8">
    <source>
        <dbReference type="ARBA" id="ARBA00023239"/>
    </source>
</evidence>
<gene>
    <name evidence="12" type="ORF">MNBD_IGNAVI01-995</name>
</gene>
<sequence>MITKYGYITAGIFVSIALIVFIFSQFIGNNYIKITLSVLSVLLFLFTLYFFRDPDRNTPNLDNVVISPADGKVLIVKKVESNDFVKGEAWQVSIFMSPFNVHVNRIPINGIVKLVRYVKGNFLVAFHDKADERNERSEFGIESKYGNVFFTQVAGFVARRIVYDIQQGDTVEMGKRFGMIKFGSRVDIVVSTDWDLKVKDNDVVTAGESIIFEFNKNESKNQ</sequence>
<dbReference type="NCBIfam" id="NF003678">
    <property type="entry name" value="PRK05305.1-2"/>
    <property type="match status" value="1"/>
</dbReference>
<dbReference type="InterPro" id="IPR033175">
    <property type="entry name" value="PSD-A"/>
</dbReference>
<keyword evidence="3" id="KW-0210">Decarboxylase</keyword>
<reference evidence="12" key="1">
    <citation type="submission" date="2018-06" db="EMBL/GenBank/DDBJ databases">
        <authorList>
            <person name="Zhirakovskaya E."/>
        </authorList>
    </citation>
    <scope>NUCLEOTIDE SEQUENCE</scope>
</reference>
<keyword evidence="6" id="KW-0865">Zymogen</keyword>
<dbReference type="PANTHER" id="PTHR35809">
    <property type="entry name" value="ARCHAETIDYLSERINE DECARBOXYLASE PROENZYME-RELATED"/>
    <property type="match status" value="1"/>
</dbReference>
<name>A0A3B1C774_9ZZZZ</name>
<evidence type="ECO:0000256" key="9">
    <source>
        <dbReference type="ARBA" id="ARBA00023264"/>
    </source>
</evidence>
<evidence type="ECO:0000313" key="12">
    <source>
        <dbReference type="EMBL" id="VAX20513.1"/>
    </source>
</evidence>
<keyword evidence="8 12" id="KW-0456">Lyase</keyword>
<keyword evidence="7" id="KW-0594">Phospholipid biosynthesis</keyword>
<dbReference type="EMBL" id="UOGD01000170">
    <property type="protein sequence ID" value="VAX20513.1"/>
    <property type="molecule type" value="Genomic_DNA"/>
</dbReference>
<keyword evidence="4" id="KW-0443">Lipid metabolism</keyword>
<dbReference type="EC" id="4.1.1.65" evidence="12"/>
<organism evidence="12">
    <name type="scientific">hydrothermal vent metagenome</name>
    <dbReference type="NCBI Taxonomy" id="652676"/>
    <lineage>
        <taxon>unclassified sequences</taxon>
        <taxon>metagenomes</taxon>
        <taxon>ecological metagenomes</taxon>
    </lineage>
</organism>
<keyword evidence="2" id="KW-0444">Lipid biosynthesis</keyword>
<protein>
    <submittedName>
        <fullName evidence="12">Phosphatidylserine decarboxylase</fullName>
        <ecNumber evidence="12">4.1.1.65</ecNumber>
    </submittedName>
</protein>
<evidence type="ECO:0000256" key="3">
    <source>
        <dbReference type="ARBA" id="ARBA00022793"/>
    </source>
</evidence>
<dbReference type="Pfam" id="PF02666">
    <property type="entry name" value="PS_Dcarbxylase"/>
    <property type="match status" value="1"/>
</dbReference>
<evidence type="ECO:0000256" key="10">
    <source>
        <dbReference type="ARBA" id="ARBA00023317"/>
    </source>
</evidence>
<keyword evidence="5 11" id="KW-0472">Membrane</keyword>
<dbReference type="PANTHER" id="PTHR35809:SF1">
    <property type="entry name" value="ARCHAETIDYLSERINE DECARBOXYLASE PROENZYME-RELATED"/>
    <property type="match status" value="1"/>
</dbReference>
<keyword evidence="10" id="KW-0670">Pyruvate</keyword>
<dbReference type="GO" id="GO:0008654">
    <property type="term" value="P:phospholipid biosynthetic process"/>
    <property type="evidence" value="ECO:0007669"/>
    <property type="project" value="UniProtKB-KW"/>
</dbReference>
<keyword evidence="1" id="KW-1003">Cell membrane</keyword>
<keyword evidence="11" id="KW-0812">Transmembrane</keyword>
<dbReference type="HAMAP" id="MF_00664">
    <property type="entry name" value="PS_decarb_PSD_A"/>
    <property type="match status" value="1"/>
</dbReference>
<evidence type="ECO:0000256" key="1">
    <source>
        <dbReference type="ARBA" id="ARBA00022475"/>
    </source>
</evidence>
<evidence type="ECO:0000256" key="6">
    <source>
        <dbReference type="ARBA" id="ARBA00023145"/>
    </source>
</evidence>
<keyword evidence="9" id="KW-1208">Phospholipid metabolism</keyword>